<keyword evidence="6" id="KW-0479">Metal-binding</keyword>
<feature type="active site" evidence="11">
    <location>
        <position position="354"/>
    </location>
</feature>
<evidence type="ECO:0000256" key="3">
    <source>
        <dbReference type="ARBA" id="ARBA00022603"/>
    </source>
</evidence>
<dbReference type="GO" id="GO:0046872">
    <property type="term" value="F:metal ion binding"/>
    <property type="evidence" value="ECO:0007669"/>
    <property type="project" value="UniProtKB-KW"/>
</dbReference>
<proteinExistence type="inferred from homology"/>
<comment type="similarity">
    <text evidence="10">Belongs to the class I-like SAM-binding methyltransferase superfamily. RNA M5U methyltransferase family.</text>
</comment>
<dbReference type="CDD" id="cd02440">
    <property type="entry name" value="AdoMet_MTases"/>
    <property type="match status" value="1"/>
</dbReference>
<dbReference type="EC" id="2.1.1.189" evidence="9"/>
<dbReference type="InterPro" id="IPR010280">
    <property type="entry name" value="U5_MeTrfase_fam"/>
</dbReference>
<dbReference type="InterPro" id="IPR030391">
    <property type="entry name" value="MeTrfase_TrmA_CS"/>
</dbReference>
<dbReference type="SUPFAM" id="SSF53335">
    <property type="entry name" value="S-adenosyl-L-methionine-dependent methyltransferases"/>
    <property type="match status" value="1"/>
</dbReference>
<keyword evidence="4 10" id="KW-0808">Transferase</keyword>
<sequence>MPAFQPECYHYQQGKCRSCHWINLDYAQQLQQKQSDLKQQIKASITPQTQWLAPYHSPLIAMRNKAKMAVSGTVERPILGIINDPKDPTSAVDLSDCLLYPPIFQDILTKLKRLIGRAGLVPYNTAKKKGELKYILLTQSQDSGNFMLRFVLRSEIKLDLLQRELPQFLHQLPQITLVTANIQPIHAAILEGEKEIFLTKQQYLAENFNHIPLFIRPQGFFQTNPSVAAALYHTAQQWIKTLPIYQIWDLFCGVGGFGLHCKVARENYLDSLGQTRIIPLTGIEISPAAITAAQRSVATLKLSQVDFRALDATTYQANTKPDLVIVNPPRRGIGQELCAYLNQLSPNYLLYSSCNAVTMGKDLAQLNGYQLEKIQLFDMFPHTSHYEVIALLSKLDTNNH</sequence>
<keyword evidence="13" id="KW-1185">Reference proteome</keyword>
<protein>
    <recommendedName>
        <fullName evidence="9">23S rRNA (uracil(747)-C(5))-methyltransferase RlmC</fullName>
        <ecNumber evidence="9">2.1.1.189</ecNumber>
    </recommendedName>
</protein>
<feature type="active site" description="Nucleophile" evidence="10">
    <location>
        <position position="354"/>
    </location>
</feature>
<dbReference type="PROSITE" id="PS01230">
    <property type="entry name" value="TRMA_1"/>
    <property type="match status" value="1"/>
</dbReference>
<dbReference type="PANTHER" id="PTHR11061">
    <property type="entry name" value="RNA M5U METHYLTRANSFERASE"/>
    <property type="match status" value="1"/>
</dbReference>
<feature type="binding site" evidence="10">
    <location>
        <position position="251"/>
    </location>
    <ligand>
        <name>S-adenosyl-L-methionine</name>
        <dbReference type="ChEBI" id="CHEBI:59789"/>
    </ligand>
</feature>
<evidence type="ECO:0000256" key="8">
    <source>
        <dbReference type="ARBA" id="ARBA00023014"/>
    </source>
</evidence>
<dbReference type="EMBL" id="CP022011">
    <property type="protein sequence ID" value="QDJ13999.1"/>
    <property type="molecule type" value="Genomic_DNA"/>
</dbReference>
<gene>
    <name evidence="12" type="ORF">CEP48_00450</name>
</gene>
<dbReference type="AlphaFoldDB" id="A0A8D4LMT5"/>
<feature type="binding site" evidence="10">
    <location>
        <position position="222"/>
    </location>
    <ligand>
        <name>S-adenosyl-L-methionine</name>
        <dbReference type="ChEBI" id="CHEBI:59789"/>
    </ligand>
</feature>
<evidence type="ECO:0000313" key="13">
    <source>
        <dbReference type="Proteomes" id="UP000955338"/>
    </source>
</evidence>
<dbReference type="GO" id="GO:0051539">
    <property type="term" value="F:4 iron, 4 sulfur cluster binding"/>
    <property type="evidence" value="ECO:0007669"/>
    <property type="project" value="UniProtKB-KW"/>
</dbReference>
<evidence type="ECO:0000313" key="12">
    <source>
        <dbReference type="EMBL" id="QDJ13999.1"/>
    </source>
</evidence>
<keyword evidence="1" id="KW-0004">4Fe-4S</keyword>
<dbReference type="Gene3D" id="3.40.50.150">
    <property type="entry name" value="Vaccinia Virus protein VP39"/>
    <property type="match status" value="1"/>
</dbReference>
<reference evidence="12" key="1">
    <citation type="submission" date="2017-06" db="EMBL/GenBank/DDBJ databases">
        <title>Genome sequencing of pathogenic and non-pathogenic strains within Bisgaard taxon 40.</title>
        <authorList>
            <person name="Ladner J.T."/>
            <person name="Lovett S.P."/>
            <person name="Koroleva G."/>
            <person name="Lorch J.M."/>
        </authorList>
    </citation>
    <scope>NUCLEOTIDE SEQUENCE</scope>
    <source>
        <strain evidence="12">27576-1-I1</strain>
    </source>
</reference>
<keyword evidence="3 10" id="KW-0489">Methyltransferase</keyword>
<evidence type="ECO:0000256" key="1">
    <source>
        <dbReference type="ARBA" id="ARBA00022485"/>
    </source>
</evidence>
<evidence type="ECO:0000256" key="4">
    <source>
        <dbReference type="ARBA" id="ARBA00022679"/>
    </source>
</evidence>
<dbReference type="NCBIfam" id="TIGR02085">
    <property type="entry name" value="meth_trns_rumB"/>
    <property type="match status" value="1"/>
</dbReference>
<dbReference type="PROSITE" id="PS01231">
    <property type="entry name" value="TRMA_2"/>
    <property type="match status" value="1"/>
</dbReference>
<evidence type="ECO:0000256" key="5">
    <source>
        <dbReference type="ARBA" id="ARBA00022691"/>
    </source>
</evidence>
<keyword evidence="5 10" id="KW-0949">S-adenosyl-L-methionine</keyword>
<evidence type="ECO:0000256" key="6">
    <source>
        <dbReference type="ARBA" id="ARBA00022723"/>
    </source>
</evidence>
<evidence type="ECO:0000256" key="2">
    <source>
        <dbReference type="ARBA" id="ARBA00022552"/>
    </source>
</evidence>
<dbReference type="Proteomes" id="UP000955338">
    <property type="component" value="Chromosome"/>
</dbReference>
<dbReference type="InterPro" id="IPR011825">
    <property type="entry name" value="23SrRNA_MeTrfase_RlmC"/>
</dbReference>
<dbReference type="InterPro" id="IPR029063">
    <property type="entry name" value="SAM-dependent_MTases_sf"/>
</dbReference>
<keyword evidence="8" id="KW-0411">Iron-sulfur</keyword>
<evidence type="ECO:0000256" key="7">
    <source>
        <dbReference type="ARBA" id="ARBA00023004"/>
    </source>
</evidence>
<feature type="binding site" evidence="10">
    <location>
        <position position="327"/>
    </location>
    <ligand>
        <name>S-adenosyl-L-methionine</name>
        <dbReference type="ChEBI" id="CHEBI:59789"/>
    </ligand>
</feature>
<keyword evidence="2" id="KW-0698">rRNA processing</keyword>
<feature type="binding site" evidence="10">
    <location>
        <position position="284"/>
    </location>
    <ligand>
        <name>S-adenosyl-L-methionine</name>
        <dbReference type="ChEBI" id="CHEBI:59789"/>
    </ligand>
</feature>
<dbReference type="Pfam" id="PF05958">
    <property type="entry name" value="tRNA_U5-meth_tr"/>
    <property type="match status" value="1"/>
</dbReference>
<dbReference type="PANTHER" id="PTHR11061:SF30">
    <property type="entry name" value="TRNA (URACIL(54)-C(5))-METHYLTRANSFERASE"/>
    <property type="match status" value="1"/>
</dbReference>
<evidence type="ECO:0000256" key="10">
    <source>
        <dbReference type="PROSITE-ProRule" id="PRU01024"/>
    </source>
</evidence>
<dbReference type="InterPro" id="IPR030390">
    <property type="entry name" value="MeTrfase_TrmA_AS"/>
</dbReference>
<dbReference type="RefSeq" id="WP_261919919.1">
    <property type="nucleotide sequence ID" value="NZ_CP022011.1"/>
</dbReference>
<dbReference type="GO" id="GO:0070475">
    <property type="term" value="P:rRNA base methylation"/>
    <property type="evidence" value="ECO:0007669"/>
    <property type="project" value="TreeGrafter"/>
</dbReference>
<evidence type="ECO:0000256" key="11">
    <source>
        <dbReference type="PROSITE-ProRule" id="PRU10015"/>
    </source>
</evidence>
<keyword evidence="7" id="KW-0408">Iron</keyword>
<accession>A0A8D4LMT5</accession>
<dbReference type="Gene3D" id="2.40.50.1070">
    <property type="match status" value="1"/>
</dbReference>
<organism evidence="12 13">
    <name type="scientific">Mergibacter septicus</name>
    <dbReference type="NCBI Taxonomy" id="221402"/>
    <lineage>
        <taxon>Bacteria</taxon>
        <taxon>Pseudomonadati</taxon>
        <taxon>Pseudomonadota</taxon>
        <taxon>Gammaproteobacteria</taxon>
        <taxon>Pasteurellales</taxon>
        <taxon>Pasteurellaceae</taxon>
        <taxon>Mergibacter</taxon>
    </lineage>
</organism>
<name>A0A8D4LMT5_9PAST</name>
<evidence type="ECO:0000256" key="9">
    <source>
        <dbReference type="NCBIfam" id="TIGR02085"/>
    </source>
</evidence>
<dbReference type="GO" id="GO:0070041">
    <property type="term" value="F:rRNA (uridine-C5-)-methyltransferase activity"/>
    <property type="evidence" value="ECO:0007669"/>
    <property type="project" value="TreeGrafter"/>
</dbReference>
<dbReference type="PROSITE" id="PS51687">
    <property type="entry name" value="SAM_MT_RNA_M5U"/>
    <property type="match status" value="1"/>
</dbReference>